<dbReference type="Pfam" id="PF02450">
    <property type="entry name" value="LCAT"/>
    <property type="match status" value="1"/>
</dbReference>
<feature type="compositionally biased region" description="Basic and acidic residues" evidence="1">
    <location>
        <begin position="44"/>
        <end position="54"/>
    </location>
</feature>
<dbReference type="GO" id="GO:0008374">
    <property type="term" value="F:O-acyltransferase activity"/>
    <property type="evidence" value="ECO:0007669"/>
    <property type="project" value="InterPro"/>
</dbReference>
<dbReference type="Pfam" id="PF20308">
    <property type="entry name" value="TPR-S"/>
    <property type="match status" value="1"/>
</dbReference>
<feature type="domain" description="CHAT" evidence="2">
    <location>
        <begin position="1219"/>
        <end position="1499"/>
    </location>
</feature>
<dbReference type="Pfam" id="PF24096">
    <property type="entry name" value="DUF7379"/>
    <property type="match status" value="1"/>
</dbReference>
<dbReference type="InterPro" id="IPR003386">
    <property type="entry name" value="LACT/PDAT_acylTrfase"/>
</dbReference>
<dbReference type="EMBL" id="VOBQ01000004">
    <property type="protein sequence ID" value="TWO72418.1"/>
    <property type="molecule type" value="Genomic_DNA"/>
</dbReference>
<name>A0A562ZVS3_9BURK</name>
<evidence type="ECO:0000313" key="5">
    <source>
        <dbReference type="Proteomes" id="UP000318199"/>
    </source>
</evidence>
<feature type="region of interest" description="Disordered" evidence="1">
    <location>
        <begin position="19"/>
        <end position="54"/>
    </location>
</feature>
<protein>
    <submittedName>
        <fullName evidence="4">CHAT domain-containing protein</fullName>
    </submittedName>
</protein>
<dbReference type="SUPFAM" id="SSF53474">
    <property type="entry name" value="alpha/beta-Hydrolases"/>
    <property type="match status" value="2"/>
</dbReference>
<keyword evidence="5" id="KW-1185">Reference proteome</keyword>
<organism evidence="4 5">
    <name type="scientific">Caenimonas sedimenti</name>
    <dbReference type="NCBI Taxonomy" id="2596921"/>
    <lineage>
        <taxon>Bacteria</taxon>
        <taxon>Pseudomonadati</taxon>
        <taxon>Pseudomonadota</taxon>
        <taxon>Betaproteobacteria</taxon>
        <taxon>Burkholderiales</taxon>
        <taxon>Comamonadaceae</taxon>
        <taxon>Caenimonas</taxon>
    </lineage>
</organism>
<dbReference type="RefSeq" id="WP_145892241.1">
    <property type="nucleotide sequence ID" value="NZ_VOBQ01000004.1"/>
</dbReference>
<dbReference type="Pfam" id="PF12770">
    <property type="entry name" value="CHAT"/>
    <property type="match status" value="1"/>
</dbReference>
<feature type="region of interest" description="Disordered" evidence="1">
    <location>
        <begin position="1827"/>
        <end position="1866"/>
    </location>
</feature>
<feature type="domain" description="DUF7379" evidence="3">
    <location>
        <begin position="198"/>
        <end position="281"/>
    </location>
</feature>
<reference evidence="4 5" key="1">
    <citation type="submission" date="2019-07" db="EMBL/GenBank/DDBJ databases">
        <title>Caenimonas sedimenti sp. nov., isolated from activated sludge.</title>
        <authorList>
            <person name="Xu J."/>
        </authorList>
    </citation>
    <scope>NUCLEOTIDE SEQUENCE [LARGE SCALE GENOMIC DNA]</scope>
    <source>
        <strain evidence="4 5">HX-9-20</strain>
    </source>
</reference>
<feature type="compositionally biased region" description="Basic residues" evidence="1">
    <location>
        <begin position="23"/>
        <end position="32"/>
    </location>
</feature>
<feature type="region of interest" description="Disordered" evidence="1">
    <location>
        <begin position="88"/>
        <end position="117"/>
    </location>
</feature>
<dbReference type="InterPro" id="IPR029058">
    <property type="entry name" value="AB_hydrolase_fold"/>
</dbReference>
<dbReference type="Gene3D" id="3.40.50.1820">
    <property type="entry name" value="alpha/beta hydrolase"/>
    <property type="match status" value="2"/>
</dbReference>
<sequence length="1866" mass="200558">MATKNSQVFTFVVHGEVPARAPQRPKRLPPKARQKESILVGTPRRGDAKPHRVTAREGEDVVVLTLANGPRLVLHPANAAELFRAQADSVQRSPSRGKSDGTDIPVPAQLAWPGRSGATARGTARNILSAGATLLQLDIVELFKDPAVDLAAAAVTLALDGKVAEGVYALSPTKRPEALKRKAKPIQVPPAEDGGPMLVMLHGTFVDTDSTFGKLWTLHPERVRALFTSYKDRVYALDHPTMGRSPIGNALTLAKALPAGARLHLVTHSRGGLVGEALARACGGGALRPEELALFARPGYETHAKELKELVKVAQAKGLQVERMVRVACPSRGTLLASRRLDAYLSVLEWSLELAGVPLLPEIVDFLHEVARRRARPEELPGLEALMPESPVVAWLNSRPDPIPGELRVVAGDVEGESLLSWLKTLVADAYYWTDNDLVVQTRSMYGGMPRKANSRGAAARFVLDRGANATHFGYFSNSSTATAITDALLRDDPPGFQDIGILSWAGEEASGTRAAAATKRSRGTAQERAARPAVLVLPGIVGSNIALKGDRVWLGAGFVNGLKKMAWDPKTDQDFSATTPIGFIYDDLIDRLADTHEVLPFAYDWRRPMEDEARRLAAAVEGALAIRGASGQPVRIIAHSMGGLVARTMQLEAPDTWKRMMARDGARLVMLGTPNGGSWAPMQILSGDDDFGNTLAALGSLFDNRGARQVMAGMPGFLQLQAGLLDPALGLGQESTWRELARKDIESLLERNHWHEPNAQKAVYQWGAPPQKVLDRAVALRTRLDAQLGSLAADASKICLVVGTAEFTPAGYVLDNEGLEYLAAVRGGDGRVPLESALLPGVKTWQVDAAHGKLPDVRSAFQGYVDLLVQGKTTNLAATEAGLRDAGSRAAPASSPKVRTRPARAFQAWQEPASPYDEVGEGTAGSGQHRPGAALQVRVLNGDLQFIREPLLVGHYRASRLSGAERVVDRMVGKAMRRALDTGLYPDAPGSHQIFGNRRPNPENPLELARPASVVVVGIGEEGKLDAGRLAQAVRQGVLAYAQRLSEVEETAPHFDLAATLIGSGGTGVTVGSAAQAIVNGALDAMARIAEQNAEGEAGGWPQLGQLTLVELYLDRATEAWRALGQLEEAEPGRLRVAPEVAIERGALRRMLDAGYRGADYDFISVLGAKGPGETQCLNYRLDTTRARAEVTGQHAQAALLRQLVNVASNDANTDPQIGRTLFQLLVPVEIEAYLAGSGEMVIELDDQTAAIPWEMLDTTDARRPDQKSPWAIRSKLIRKLRTDVFRGAVNDAGADDSVLIIGEPECDPERYPPLDGARREAAAVRDRMATVLPPSSIRDLVDRNDAKSIISALFERPYRIIHVAGHGEPGPQGGVVLSGAHTFLGANEIRALRVVPELVFLNCCHLAARDFRGTPRRFDRSAFAANISDELIRAGVRCVVAAGWAVEDDAAEQFAGAFYSALLAGARFMDAVARAREAAYACNPAGNTWAAYQCYGDPEWTWRAGTGDAQRPTPPLADVLAAVATPPALCLALENLASDVEFGRTSVQTASDRLQYLEKQFGTRWGGMGMVSDAFGVAYGRAGDAESAVRWYTTAVQAADGTASFRAAEQLANHIVRAAEKRGDVAAALDGIARLEALVAIHRTRERESLLGSAYKRLTMIQTKARRRRDALRALGRAATHYHAAEKLAVAQGAADLFYPAKNALSCELRAALFAGKPLTLDAARVQLVRGAMERSASEAPEFWTVVGLTELLILEALVEGRLAPQLQGFLASLRDLKDRVPAPNLWDSVLNEGEFTLVPYIGKTRNAAEKRAATDLLGALRELAEARSEPEAPAASSRRSPARPAGQRNPRGARPRPAAPPKR</sequence>
<evidence type="ECO:0000259" key="2">
    <source>
        <dbReference type="Pfam" id="PF12770"/>
    </source>
</evidence>
<proteinExistence type="predicted"/>
<evidence type="ECO:0000259" key="3">
    <source>
        <dbReference type="Pfam" id="PF24096"/>
    </source>
</evidence>
<dbReference type="GO" id="GO:0006629">
    <property type="term" value="P:lipid metabolic process"/>
    <property type="evidence" value="ECO:0007669"/>
    <property type="project" value="InterPro"/>
</dbReference>
<evidence type="ECO:0000256" key="1">
    <source>
        <dbReference type="SAM" id="MobiDB-lite"/>
    </source>
</evidence>
<gene>
    <name evidence="4" type="ORF">FN976_06870</name>
</gene>
<evidence type="ECO:0000313" key="4">
    <source>
        <dbReference type="EMBL" id="TWO72418.1"/>
    </source>
</evidence>
<accession>A0A562ZVS3</accession>
<dbReference type="OrthoDB" id="869379at2"/>
<dbReference type="PANTHER" id="PTHR11440">
    <property type="entry name" value="LECITHIN-CHOLESTEROL ACYLTRANSFERASE-RELATED"/>
    <property type="match status" value="1"/>
</dbReference>
<dbReference type="InterPro" id="IPR055803">
    <property type="entry name" value="DUF7379"/>
</dbReference>
<dbReference type="InterPro" id="IPR046880">
    <property type="entry name" value="TPR-S"/>
</dbReference>
<comment type="caution">
    <text evidence="4">The sequence shown here is derived from an EMBL/GenBank/DDBJ whole genome shotgun (WGS) entry which is preliminary data.</text>
</comment>
<dbReference type="InterPro" id="IPR024983">
    <property type="entry name" value="CHAT_dom"/>
</dbReference>
<feature type="compositionally biased region" description="Low complexity" evidence="1">
    <location>
        <begin position="1834"/>
        <end position="1859"/>
    </location>
</feature>
<dbReference type="Proteomes" id="UP000318199">
    <property type="component" value="Unassembled WGS sequence"/>
</dbReference>